<accession>A0A8S5QSU6</accession>
<reference evidence="1" key="1">
    <citation type="journal article" date="2021" name="Proc. Natl. Acad. Sci. U.S.A.">
        <title>A Catalog of Tens of Thousands of Viruses from Human Metagenomes Reveals Hidden Associations with Chronic Diseases.</title>
        <authorList>
            <person name="Tisza M.J."/>
            <person name="Buck C.B."/>
        </authorList>
    </citation>
    <scope>NUCLEOTIDE SEQUENCE</scope>
    <source>
        <strain evidence="1">CtxkP1</strain>
    </source>
</reference>
<protein>
    <submittedName>
        <fullName evidence="1">Uncharacterized protein</fullName>
    </submittedName>
</protein>
<dbReference type="EMBL" id="BK015719">
    <property type="protein sequence ID" value="DAE21867.1"/>
    <property type="molecule type" value="Genomic_DNA"/>
</dbReference>
<sequence>MEVLTNLVSRLLQRQRPLHLFCRHAYHFSL</sequence>
<name>A0A8S5QSU6_9CAUD</name>
<proteinExistence type="predicted"/>
<organism evidence="1">
    <name type="scientific">Podoviridae sp. ctxkP1</name>
    <dbReference type="NCBI Taxonomy" id="2826591"/>
    <lineage>
        <taxon>Viruses</taxon>
        <taxon>Duplodnaviria</taxon>
        <taxon>Heunggongvirae</taxon>
        <taxon>Uroviricota</taxon>
        <taxon>Caudoviricetes</taxon>
    </lineage>
</organism>
<evidence type="ECO:0000313" key="1">
    <source>
        <dbReference type="EMBL" id="DAE21867.1"/>
    </source>
</evidence>